<reference evidence="1 2" key="1">
    <citation type="journal article" date="2022" name="DNA Res.">
        <title>Chromosomal-level genome assembly of the orchid tree Bauhinia variegata (Leguminosae; Cercidoideae) supports the allotetraploid origin hypothesis of Bauhinia.</title>
        <authorList>
            <person name="Zhong Y."/>
            <person name="Chen Y."/>
            <person name="Zheng D."/>
            <person name="Pang J."/>
            <person name="Liu Y."/>
            <person name="Luo S."/>
            <person name="Meng S."/>
            <person name="Qian L."/>
            <person name="Wei D."/>
            <person name="Dai S."/>
            <person name="Zhou R."/>
        </authorList>
    </citation>
    <scope>NUCLEOTIDE SEQUENCE [LARGE SCALE GENOMIC DNA]</scope>
    <source>
        <strain evidence="1">BV-YZ2020</strain>
    </source>
</reference>
<organism evidence="1 2">
    <name type="scientific">Bauhinia variegata</name>
    <name type="common">Purple orchid tree</name>
    <name type="synonym">Phanera variegata</name>
    <dbReference type="NCBI Taxonomy" id="167791"/>
    <lineage>
        <taxon>Eukaryota</taxon>
        <taxon>Viridiplantae</taxon>
        <taxon>Streptophyta</taxon>
        <taxon>Embryophyta</taxon>
        <taxon>Tracheophyta</taxon>
        <taxon>Spermatophyta</taxon>
        <taxon>Magnoliopsida</taxon>
        <taxon>eudicotyledons</taxon>
        <taxon>Gunneridae</taxon>
        <taxon>Pentapetalae</taxon>
        <taxon>rosids</taxon>
        <taxon>fabids</taxon>
        <taxon>Fabales</taxon>
        <taxon>Fabaceae</taxon>
        <taxon>Cercidoideae</taxon>
        <taxon>Cercideae</taxon>
        <taxon>Bauhiniinae</taxon>
        <taxon>Bauhinia</taxon>
    </lineage>
</organism>
<name>A0ACB9MJ57_BAUVA</name>
<evidence type="ECO:0000313" key="2">
    <source>
        <dbReference type="Proteomes" id="UP000828941"/>
    </source>
</evidence>
<dbReference type="EMBL" id="CM039434">
    <property type="protein sequence ID" value="KAI4323657.1"/>
    <property type="molecule type" value="Genomic_DNA"/>
</dbReference>
<dbReference type="Proteomes" id="UP000828941">
    <property type="component" value="Chromosome 9"/>
</dbReference>
<protein>
    <submittedName>
        <fullName evidence="1">Uncharacterized protein</fullName>
    </submittedName>
</protein>
<keyword evidence="2" id="KW-1185">Reference proteome</keyword>
<gene>
    <name evidence="1" type="ORF">L6164_023246</name>
</gene>
<evidence type="ECO:0000313" key="1">
    <source>
        <dbReference type="EMBL" id="KAI4323657.1"/>
    </source>
</evidence>
<proteinExistence type="predicted"/>
<sequence>MSASTVSITAANPTARRRPVVATEKKTSNIELLANDVGVSPGADGGGDEKVTSAGNARDLSHHSIRGEAVLERSSKDYVQVKKPVGNSTVLPRRTRKVPSKPEKPRWVTVVRVVSKNAVLLLVLVGLVHLIRRLALKSGDGLVGTPAGLSEFEGRLADVESLVKTTTKMIQLQVEVVDRKIENEIGGLRKEVNQKIDDKGAIWESELKELKSKNGELERSLDELKAVNWLSKEEFDKIVDDFKKAKGGTFGDASLDEIRAYAREVIEKEIEKHAADGLGMVDYALGSGGAKVAKHSEAYLVSKKFSISVGYGVQSNADKMLQPSFGEPGQCFALKGSSGFVQIRLRTAIIPEAVTLEHVAKSVAYDRSSAPKDCRVFGWLQGRYPDSALDAEKLPLLTKFSYDLEKSNAQTFSVLEPSVSGAVDTKDDVEDGSTVSDIPTNRQGKKQSFINKIVTIKERNRRKMEGGLDGFPCLNLFAEVQPVSTIENSYFRSTEPAMSSGEEIQNLRVFVATWNVGGQCPSGNLDLSEFLQVRNEPDVYVLGFQEIVPLNAGNVLVLEDNEPATKWLALINHSLNGPEDLASKGLKATASFGGSRYFQKPCFKKIKKTFKRINGKRLKNCNCVLEMEKKAAKDFCFRCQDSNVNLDESSSEEDNDIPQFSVALAANWMRYRLVVAKQMVGIFVSVWMKKELVQHVGHLRVCCTSRGIMGCLGDKGCISVSMSLYQRSLCFISVIWHLVRKKVMNFGETSM</sequence>
<comment type="caution">
    <text evidence="1">The sequence shown here is derived from an EMBL/GenBank/DDBJ whole genome shotgun (WGS) entry which is preliminary data.</text>
</comment>
<accession>A0ACB9MJ57</accession>